<feature type="compositionally biased region" description="Basic and acidic residues" evidence="5">
    <location>
        <begin position="82"/>
        <end position="102"/>
    </location>
</feature>
<organism evidence="7 8">
    <name type="scientific">Circinella minor</name>
    <dbReference type="NCBI Taxonomy" id="1195481"/>
    <lineage>
        <taxon>Eukaryota</taxon>
        <taxon>Fungi</taxon>
        <taxon>Fungi incertae sedis</taxon>
        <taxon>Mucoromycota</taxon>
        <taxon>Mucoromycotina</taxon>
        <taxon>Mucoromycetes</taxon>
        <taxon>Mucorales</taxon>
        <taxon>Lichtheimiaceae</taxon>
        <taxon>Circinella</taxon>
    </lineage>
</organism>
<dbReference type="PROSITE" id="PS51321">
    <property type="entry name" value="TFIIS_CENTRAL"/>
    <property type="match status" value="1"/>
</dbReference>
<dbReference type="AlphaFoldDB" id="A0A8H7VLD6"/>
<dbReference type="SMART" id="SM00510">
    <property type="entry name" value="TFS2M"/>
    <property type="match status" value="1"/>
</dbReference>
<dbReference type="GO" id="GO:0005634">
    <property type="term" value="C:nucleus"/>
    <property type="evidence" value="ECO:0007669"/>
    <property type="project" value="TreeGrafter"/>
</dbReference>
<evidence type="ECO:0000256" key="4">
    <source>
        <dbReference type="ARBA" id="ARBA00023242"/>
    </source>
</evidence>
<feature type="domain" description="TFIIS central" evidence="6">
    <location>
        <begin position="1"/>
        <end position="89"/>
    </location>
</feature>
<keyword evidence="8" id="KW-1185">Reference proteome</keyword>
<reference evidence="7 8" key="1">
    <citation type="submission" date="2020-12" db="EMBL/GenBank/DDBJ databases">
        <title>Metabolic potential, ecology and presence of endohyphal bacteria is reflected in genomic diversity of Mucoromycotina.</title>
        <authorList>
            <person name="Muszewska A."/>
            <person name="Okrasinska A."/>
            <person name="Steczkiewicz K."/>
            <person name="Drgas O."/>
            <person name="Orlowska M."/>
            <person name="Perlinska-Lenart U."/>
            <person name="Aleksandrzak-Piekarczyk T."/>
            <person name="Szatraj K."/>
            <person name="Zielenkiewicz U."/>
            <person name="Pilsyk S."/>
            <person name="Malc E."/>
            <person name="Mieczkowski P."/>
            <person name="Kruszewska J.S."/>
            <person name="Biernat P."/>
            <person name="Pawlowska J."/>
        </authorList>
    </citation>
    <scope>NUCLEOTIDE SEQUENCE [LARGE SCALE GENOMIC DNA]</scope>
    <source>
        <strain evidence="7 8">CBS 142.35</strain>
    </source>
</reference>
<evidence type="ECO:0000259" key="6">
    <source>
        <dbReference type="PROSITE" id="PS51321"/>
    </source>
</evidence>
<dbReference type="GO" id="GO:0006368">
    <property type="term" value="P:transcription elongation by RNA polymerase II"/>
    <property type="evidence" value="ECO:0007669"/>
    <property type="project" value="TreeGrafter"/>
</dbReference>
<keyword evidence="2" id="KW-0863">Zinc-finger</keyword>
<dbReference type="PANTHER" id="PTHR11477:SF0">
    <property type="entry name" value="IP08861P-RELATED"/>
    <property type="match status" value="1"/>
</dbReference>
<name>A0A8H7VLD6_9FUNG</name>
<accession>A0A8H7VLD6</accession>
<dbReference type="Proteomes" id="UP000646827">
    <property type="component" value="Unassembled WGS sequence"/>
</dbReference>
<dbReference type="GO" id="GO:0008270">
    <property type="term" value="F:zinc ion binding"/>
    <property type="evidence" value="ECO:0007669"/>
    <property type="project" value="UniProtKB-KW"/>
</dbReference>
<dbReference type="Pfam" id="PF07500">
    <property type="entry name" value="TFIIS_M"/>
    <property type="match status" value="1"/>
</dbReference>
<keyword evidence="4" id="KW-0539">Nucleus</keyword>
<comment type="caution">
    <text evidence="7">The sequence shown here is derived from an EMBL/GenBank/DDBJ whole genome shotgun (WGS) entry which is preliminary data.</text>
</comment>
<evidence type="ECO:0000256" key="2">
    <source>
        <dbReference type="ARBA" id="ARBA00022771"/>
    </source>
</evidence>
<dbReference type="SUPFAM" id="SSF46942">
    <property type="entry name" value="Elongation factor TFIIS domain 2"/>
    <property type="match status" value="1"/>
</dbReference>
<evidence type="ECO:0000256" key="5">
    <source>
        <dbReference type="SAM" id="MobiDB-lite"/>
    </source>
</evidence>
<dbReference type="Gene3D" id="1.10.472.30">
    <property type="entry name" value="Transcription elongation factor S-II, central domain"/>
    <property type="match status" value="1"/>
</dbReference>
<dbReference type="PANTHER" id="PTHR11477">
    <property type="entry name" value="TRANSCRIPTION FACTOR S-II ZINC FINGER DOMAIN-CONTAINING PROTEIN"/>
    <property type="match status" value="1"/>
</dbReference>
<gene>
    <name evidence="7" type="ORF">INT45_012256</name>
</gene>
<protein>
    <recommendedName>
        <fullName evidence="6">TFIIS central domain-containing protein</fullName>
    </recommendedName>
</protein>
<proteinExistence type="predicted"/>
<feature type="region of interest" description="Disordered" evidence="5">
    <location>
        <begin position="80"/>
        <end position="102"/>
    </location>
</feature>
<evidence type="ECO:0000256" key="1">
    <source>
        <dbReference type="ARBA" id="ARBA00022723"/>
    </source>
</evidence>
<dbReference type="EMBL" id="JAEPRB010000130">
    <property type="protein sequence ID" value="KAG2220763.1"/>
    <property type="molecule type" value="Genomic_DNA"/>
</dbReference>
<dbReference type="InterPro" id="IPR003618">
    <property type="entry name" value="TFIIS_cen_dom"/>
</dbReference>
<keyword evidence="3" id="KW-0862">Zinc</keyword>
<evidence type="ECO:0000256" key="3">
    <source>
        <dbReference type="ARBA" id="ARBA00022833"/>
    </source>
</evidence>
<sequence>GVAETIEQQIYESHQNKVDEAYKESIRSHLFNLKENNILRQHVVSGVITPSQFAQMSVDDMAKPELRIEEEHIRRRSIIDSIFHDHIQPRHRNQDNPDEDRP</sequence>
<feature type="non-terminal residue" evidence="7">
    <location>
        <position position="1"/>
    </location>
</feature>
<keyword evidence="1" id="KW-0479">Metal-binding</keyword>
<dbReference type="GO" id="GO:0031564">
    <property type="term" value="P:transcription antitermination"/>
    <property type="evidence" value="ECO:0007669"/>
    <property type="project" value="TreeGrafter"/>
</dbReference>
<dbReference type="GO" id="GO:0031440">
    <property type="term" value="P:regulation of mRNA 3'-end processing"/>
    <property type="evidence" value="ECO:0007669"/>
    <property type="project" value="TreeGrafter"/>
</dbReference>
<dbReference type="GO" id="GO:0006362">
    <property type="term" value="P:transcription elongation by RNA polymerase I"/>
    <property type="evidence" value="ECO:0007669"/>
    <property type="project" value="TreeGrafter"/>
</dbReference>
<evidence type="ECO:0000313" key="7">
    <source>
        <dbReference type="EMBL" id="KAG2220763.1"/>
    </source>
</evidence>
<dbReference type="OrthoDB" id="44867at2759"/>
<evidence type="ECO:0000313" key="8">
    <source>
        <dbReference type="Proteomes" id="UP000646827"/>
    </source>
</evidence>
<dbReference type="InterPro" id="IPR036575">
    <property type="entry name" value="TFIIS_cen_dom_sf"/>
</dbReference>